<reference evidence="5 6" key="1">
    <citation type="submission" date="2019-08" db="EMBL/GenBank/DDBJ databases">
        <title>Deep-cultivation of Planctomycetes and their phenomic and genomic characterization uncovers novel biology.</title>
        <authorList>
            <person name="Wiegand S."/>
            <person name="Jogler M."/>
            <person name="Boedeker C."/>
            <person name="Pinto D."/>
            <person name="Vollmers J."/>
            <person name="Rivas-Marin E."/>
            <person name="Kohn T."/>
            <person name="Peeters S.H."/>
            <person name="Heuer A."/>
            <person name="Rast P."/>
            <person name="Oberbeckmann S."/>
            <person name="Bunk B."/>
            <person name="Jeske O."/>
            <person name="Meyerdierks A."/>
            <person name="Storesund J.E."/>
            <person name="Kallscheuer N."/>
            <person name="Luecker S."/>
            <person name="Lage O.M."/>
            <person name="Pohl T."/>
            <person name="Merkel B.J."/>
            <person name="Hornburger P."/>
            <person name="Mueller R.-W."/>
            <person name="Bruemmer F."/>
            <person name="Labrenz M."/>
            <person name="Spormann A.M."/>
            <person name="Op den Camp H."/>
            <person name="Overmann J."/>
            <person name="Amann R."/>
            <person name="Jetten M.S.M."/>
            <person name="Mascher T."/>
            <person name="Medema M.H."/>
            <person name="Devos D.P."/>
            <person name="Kaster A.-K."/>
            <person name="Ovreas L."/>
            <person name="Rohde M."/>
            <person name="Galperin M.Y."/>
            <person name="Jogler C."/>
        </authorList>
    </citation>
    <scope>NUCLEOTIDE SEQUENCE [LARGE SCALE GENOMIC DNA]</scope>
    <source>
        <strain evidence="5 6">OJF2</strain>
    </source>
</reference>
<proteinExistence type="inferred from homology"/>
<feature type="region of interest" description="Disordered" evidence="3">
    <location>
        <begin position="1"/>
        <end position="58"/>
    </location>
</feature>
<dbReference type="InterPro" id="IPR002068">
    <property type="entry name" value="A-crystallin/Hsp20_dom"/>
</dbReference>
<dbReference type="EMBL" id="CP042997">
    <property type="protein sequence ID" value="QEH33213.1"/>
    <property type="molecule type" value="Genomic_DNA"/>
</dbReference>
<accession>A0A5B9VXZ4</accession>
<evidence type="ECO:0000256" key="3">
    <source>
        <dbReference type="SAM" id="MobiDB-lite"/>
    </source>
</evidence>
<dbReference type="PROSITE" id="PS01031">
    <property type="entry name" value="SHSP"/>
    <property type="match status" value="1"/>
</dbReference>
<evidence type="ECO:0000256" key="1">
    <source>
        <dbReference type="PROSITE-ProRule" id="PRU00285"/>
    </source>
</evidence>
<feature type="domain" description="SHSP" evidence="4">
    <location>
        <begin position="36"/>
        <end position="146"/>
    </location>
</feature>
<organism evidence="5 6">
    <name type="scientific">Aquisphaera giovannonii</name>
    <dbReference type="NCBI Taxonomy" id="406548"/>
    <lineage>
        <taxon>Bacteria</taxon>
        <taxon>Pseudomonadati</taxon>
        <taxon>Planctomycetota</taxon>
        <taxon>Planctomycetia</taxon>
        <taxon>Isosphaerales</taxon>
        <taxon>Isosphaeraceae</taxon>
        <taxon>Aquisphaera</taxon>
    </lineage>
</organism>
<evidence type="ECO:0000313" key="5">
    <source>
        <dbReference type="EMBL" id="QEH33213.1"/>
    </source>
</evidence>
<gene>
    <name evidence="5" type="primary">hspA_2</name>
    <name evidence="5" type="ORF">OJF2_17120</name>
</gene>
<evidence type="ECO:0000313" key="6">
    <source>
        <dbReference type="Proteomes" id="UP000324233"/>
    </source>
</evidence>
<feature type="compositionally biased region" description="Polar residues" evidence="3">
    <location>
        <begin position="1"/>
        <end position="10"/>
    </location>
</feature>
<evidence type="ECO:0000256" key="2">
    <source>
        <dbReference type="RuleBase" id="RU003616"/>
    </source>
</evidence>
<comment type="similarity">
    <text evidence="1 2">Belongs to the small heat shock protein (HSP20) family.</text>
</comment>
<sequence length="146" mass="16093">MNVTNPSIRNPSIRVVVGPGAPEEGSPGRQQAESPQPSRVSTPPIDIHEGPDGLILEADLPGATDKDLFVQLEDNVLSLRAHVQSPVPQSARPIHEEFSVGDFHRSFILSDEVDRDRITAELKNGVLRLILPRADRARSRRIEIRS</sequence>
<keyword evidence="6" id="KW-1185">Reference proteome</keyword>
<dbReference type="Pfam" id="PF00011">
    <property type="entry name" value="HSP20"/>
    <property type="match status" value="1"/>
</dbReference>
<dbReference type="KEGG" id="agv:OJF2_17120"/>
<dbReference type="PANTHER" id="PTHR11527">
    <property type="entry name" value="HEAT-SHOCK PROTEIN 20 FAMILY MEMBER"/>
    <property type="match status" value="1"/>
</dbReference>
<dbReference type="InterPro" id="IPR031107">
    <property type="entry name" value="Small_HSP"/>
</dbReference>
<evidence type="ECO:0000259" key="4">
    <source>
        <dbReference type="PROSITE" id="PS01031"/>
    </source>
</evidence>
<dbReference type="OrthoDB" id="9792695at2"/>
<dbReference type="Gene3D" id="2.60.40.790">
    <property type="match status" value="1"/>
</dbReference>
<dbReference type="InterPro" id="IPR008978">
    <property type="entry name" value="HSP20-like_chaperone"/>
</dbReference>
<protein>
    <submittedName>
        <fullName evidence="5">Spore protein SP21</fullName>
    </submittedName>
</protein>
<feature type="compositionally biased region" description="Polar residues" evidence="3">
    <location>
        <begin position="28"/>
        <end position="41"/>
    </location>
</feature>
<name>A0A5B9VXZ4_9BACT</name>
<dbReference type="CDD" id="cd06464">
    <property type="entry name" value="ACD_sHsps-like"/>
    <property type="match status" value="1"/>
</dbReference>
<dbReference type="Proteomes" id="UP000324233">
    <property type="component" value="Chromosome"/>
</dbReference>
<dbReference type="AlphaFoldDB" id="A0A5B9VXZ4"/>
<dbReference type="SUPFAM" id="SSF49764">
    <property type="entry name" value="HSP20-like chaperones"/>
    <property type="match status" value="1"/>
</dbReference>
<dbReference type="RefSeq" id="WP_148592935.1">
    <property type="nucleotide sequence ID" value="NZ_CP042997.1"/>
</dbReference>